<evidence type="ECO:0000256" key="1">
    <source>
        <dbReference type="SAM" id="MobiDB-lite"/>
    </source>
</evidence>
<keyword evidence="2" id="KW-1133">Transmembrane helix</keyword>
<feature type="region of interest" description="Disordered" evidence="1">
    <location>
        <begin position="1"/>
        <end position="21"/>
    </location>
</feature>
<evidence type="ECO:0000256" key="2">
    <source>
        <dbReference type="SAM" id="Phobius"/>
    </source>
</evidence>
<feature type="transmembrane region" description="Helical" evidence="2">
    <location>
        <begin position="71"/>
        <end position="94"/>
    </location>
</feature>
<feature type="region of interest" description="Disordered" evidence="1">
    <location>
        <begin position="40"/>
        <end position="64"/>
    </location>
</feature>
<dbReference type="EMBL" id="KZ559605">
    <property type="protein sequence ID" value="PLN76989.1"/>
    <property type="molecule type" value="Genomic_DNA"/>
</dbReference>
<dbReference type="OrthoDB" id="4491019at2759"/>
<dbReference type="PANTHER" id="PTHR35895:SF3">
    <property type="entry name" value="PRE-RRNA PROCESSING PROTEIN"/>
    <property type="match status" value="1"/>
</dbReference>
<sequence>MADPGNHGLPDSPSLGASKQRVTWDPVPYTSLGHLRVSWEPPSEASPLLPSSSTPPRYSRRPTATSHRRRWSVVGCIVLLTTTVLAILVLAFALPAIIKVYAQRATVFHIESLKYEPSGHDWSRARIKGTFFTDANRVKSSWISGVGRLTTWVASEVETREGDTLEIYQPVFGHIVTINASLPRIQVNVRNGQSTDLDFLSDIQRVSDGGSPTSPIDWEDQKGGGILAKANVHLRSGWLDLGRQEFFLTVQYKGGEISSLVEAEVAGVKIREPKDAMNWAGDVHTSVVVDLSLPFPFTVPVAQYDVLLPGCSIEPYILAGKVGTMTAVEVRPGQPARVEFDGHFFHFPHGLRESCSEGSLVGTLATGQRLDGSVSVYLHRSALHDSVEGPPTLVTLKGDVLDPVVSYSVDRSS</sequence>
<keyword evidence="2" id="KW-0472">Membrane</keyword>
<keyword evidence="4" id="KW-1185">Reference proteome</keyword>
<dbReference type="AlphaFoldDB" id="A0A2J5HJA7"/>
<dbReference type="PANTHER" id="PTHR35895">
    <property type="entry name" value="CHROMOSOME 16, WHOLE GENOME SHOTGUN SEQUENCE"/>
    <property type="match status" value="1"/>
</dbReference>
<evidence type="ECO:0000313" key="3">
    <source>
        <dbReference type="EMBL" id="PLN76989.1"/>
    </source>
</evidence>
<dbReference type="Pfam" id="PF26174">
    <property type="entry name" value="LEA-2_1"/>
    <property type="match status" value="1"/>
</dbReference>
<proteinExistence type="predicted"/>
<name>A0A2J5HJA7_9EURO</name>
<evidence type="ECO:0000313" key="4">
    <source>
        <dbReference type="Proteomes" id="UP000235023"/>
    </source>
</evidence>
<dbReference type="Proteomes" id="UP000235023">
    <property type="component" value="Unassembled WGS sequence"/>
</dbReference>
<keyword evidence="2" id="KW-0812">Transmembrane</keyword>
<reference evidence="4" key="1">
    <citation type="submission" date="2017-12" db="EMBL/GenBank/DDBJ databases">
        <authorList>
            <consortium name="DOE Joint Genome Institute"/>
            <person name="Mondo S.J."/>
            <person name="Kjaerbolling I."/>
            <person name="Vesth T.C."/>
            <person name="Frisvad J.C."/>
            <person name="Nybo J.L."/>
            <person name="Theobald S."/>
            <person name="Kuo A."/>
            <person name="Bowyer P."/>
            <person name="Matsuda Y."/>
            <person name="Lyhne E.K."/>
            <person name="Kogle M.E."/>
            <person name="Clum A."/>
            <person name="Lipzen A."/>
            <person name="Salamov A."/>
            <person name="Ngan C.Y."/>
            <person name="Daum C."/>
            <person name="Chiniquy J."/>
            <person name="Barry K."/>
            <person name="LaButti K."/>
            <person name="Haridas S."/>
            <person name="Simmons B.A."/>
            <person name="Magnuson J.K."/>
            <person name="Mortensen U.H."/>
            <person name="Larsen T.O."/>
            <person name="Grigoriev I.V."/>
            <person name="Baker S.E."/>
            <person name="Andersen M.R."/>
            <person name="Nordberg H.P."/>
            <person name="Cantor M.N."/>
            <person name="Hua S.X."/>
        </authorList>
    </citation>
    <scope>NUCLEOTIDE SEQUENCE [LARGE SCALE GENOMIC DNA]</scope>
    <source>
        <strain evidence="4">IBT 19404</strain>
    </source>
</reference>
<accession>A0A2J5HJA7</accession>
<organism evidence="3 4">
    <name type="scientific">Aspergillus taichungensis</name>
    <dbReference type="NCBI Taxonomy" id="482145"/>
    <lineage>
        <taxon>Eukaryota</taxon>
        <taxon>Fungi</taxon>
        <taxon>Dikarya</taxon>
        <taxon>Ascomycota</taxon>
        <taxon>Pezizomycotina</taxon>
        <taxon>Eurotiomycetes</taxon>
        <taxon>Eurotiomycetidae</taxon>
        <taxon>Eurotiales</taxon>
        <taxon>Aspergillaceae</taxon>
        <taxon>Aspergillus</taxon>
        <taxon>Aspergillus subgen. Circumdati</taxon>
    </lineage>
</organism>
<dbReference type="GO" id="GO:0000329">
    <property type="term" value="C:fungal-type vacuole membrane"/>
    <property type="evidence" value="ECO:0007669"/>
    <property type="project" value="InterPro"/>
</dbReference>
<dbReference type="InterPro" id="IPR046368">
    <property type="entry name" value="Tag1"/>
</dbReference>
<protein>
    <submittedName>
        <fullName evidence="3">Uncharacterized protein</fullName>
    </submittedName>
</protein>
<gene>
    <name evidence="3" type="ORF">BDW42DRAFT_177630</name>
</gene>